<gene>
    <name evidence="4" type="ORF">D6D85_07705</name>
    <name evidence="5" type="ORF">EF810_04830</name>
</gene>
<evidence type="ECO:0000259" key="3">
    <source>
        <dbReference type="PROSITE" id="PS51710"/>
    </source>
</evidence>
<dbReference type="Proteomes" id="UP000277582">
    <property type="component" value="Unassembled WGS sequence"/>
</dbReference>
<dbReference type="GO" id="GO:0005525">
    <property type="term" value="F:GTP binding"/>
    <property type="evidence" value="ECO:0007669"/>
    <property type="project" value="UniProtKB-KW"/>
</dbReference>
<reference evidence="4 6" key="1">
    <citation type="submission" date="2018-10" db="EMBL/GenBank/DDBJ databases">
        <title>Co-occurring genomic capacity for anaerobic methane metabolism and dissimilatory sulfite reduction discovered in the Korarchaeota.</title>
        <authorList>
            <person name="Mckay L.J."/>
            <person name="Dlakic M."/>
            <person name="Fields M.W."/>
            <person name="Delmont T.O."/>
            <person name="Eren A.M."/>
            <person name="Jay Z.J."/>
            <person name="Klingelsmith K.B."/>
            <person name="Rusch D.B."/>
            <person name="Inskeep W.P."/>
        </authorList>
    </citation>
    <scope>NUCLEOTIDE SEQUENCE [LARGE SCALE GENOMIC DNA]</scope>
    <source>
        <strain evidence="4 6">MDKW</strain>
    </source>
</reference>
<dbReference type="EMBL" id="RCOS01000087">
    <property type="protein sequence ID" value="RSN74724.1"/>
    <property type="molecule type" value="Genomic_DNA"/>
</dbReference>
<proteinExistence type="predicted"/>
<dbReference type="PRINTS" id="PR00326">
    <property type="entry name" value="GTP1OBG"/>
</dbReference>
<dbReference type="RefSeq" id="WP_125671429.1">
    <property type="nucleotide sequence ID" value="NZ_RCOS01000087.1"/>
</dbReference>
<sequence>MNPFEKILRPPEVERIVDISARRGMRSSRGGVGLSSARRREIDRVRRMMDTSSAILMSVVRSYPNLDSIDRFYLDLLDSLADRNKLKHSLGALSWASTTIRKIKREIISSLRQTSDPVEMERLRNMAIARMNSILRRIEPEINYLRDIYSELRKIPDIRTDIPCVILSGMPNTGKSSITQRISTGKPEVAPYPFTTKGLLLGHMDLGNFRMAQVIDTPGLLDRPLNRRNKLELQAITALKNLPGIILFVLDPTETCGYSVREQMNVLRDISKTFSEKGLIVVLNKKDIWGDFPDKVRETLAFLSGYEYIEVSALTGDGIDNLIERIRNLLRSF</sequence>
<dbReference type="CDD" id="cd01897">
    <property type="entry name" value="NOG"/>
    <property type="match status" value="1"/>
</dbReference>
<evidence type="ECO:0000256" key="2">
    <source>
        <dbReference type="ARBA" id="ARBA00023134"/>
    </source>
</evidence>
<protein>
    <submittedName>
        <fullName evidence="4">GTP-binding protein</fullName>
    </submittedName>
</protein>
<dbReference type="InterPro" id="IPR031167">
    <property type="entry name" value="G_OBG"/>
</dbReference>
<evidence type="ECO:0000313" key="4">
    <source>
        <dbReference type="EMBL" id="RSN74724.1"/>
    </source>
</evidence>
<dbReference type="OrthoDB" id="147673at2157"/>
<feature type="domain" description="OBG-type G" evidence="3">
    <location>
        <begin position="163"/>
        <end position="331"/>
    </location>
</feature>
<evidence type="ECO:0000313" key="7">
    <source>
        <dbReference type="Proteomes" id="UP000316217"/>
    </source>
</evidence>
<organism evidence="4 6">
    <name type="scientific">Candidatus Methanodesulfokora washburnensis</name>
    <dbReference type="NCBI Taxonomy" id="2478471"/>
    <lineage>
        <taxon>Archaea</taxon>
        <taxon>Thermoproteota</taxon>
        <taxon>Candidatus Korarchaeia</taxon>
        <taxon>Candidatus Korarchaeia incertae sedis</taxon>
        <taxon>Candidatus Methanodesulfokora</taxon>
    </lineage>
</organism>
<dbReference type="InterPro" id="IPR006073">
    <property type="entry name" value="GTP-bd"/>
</dbReference>
<dbReference type="InterPro" id="IPR027417">
    <property type="entry name" value="P-loop_NTPase"/>
</dbReference>
<accession>A0A3R9QXZ5</accession>
<dbReference type="InterPro" id="IPR010674">
    <property type="entry name" value="NOG1_Rossman_fold_dom"/>
</dbReference>
<dbReference type="Gene3D" id="3.40.50.300">
    <property type="entry name" value="P-loop containing nucleotide triphosphate hydrolases"/>
    <property type="match status" value="1"/>
</dbReference>
<evidence type="ECO:0000256" key="1">
    <source>
        <dbReference type="ARBA" id="ARBA00022741"/>
    </source>
</evidence>
<dbReference type="EMBL" id="RXII01000074">
    <property type="protein sequence ID" value="RZN61436.1"/>
    <property type="molecule type" value="Genomic_DNA"/>
</dbReference>
<reference evidence="5 7" key="2">
    <citation type="journal article" date="2019" name="Nat. Microbiol.">
        <title>Wide diversity of methane and short-chain alkane metabolisms in uncultured archaea.</title>
        <authorList>
            <person name="Borrel G."/>
            <person name="Adam P.S."/>
            <person name="McKay L.J."/>
            <person name="Chen L.X."/>
            <person name="Sierra-Garcia I.N."/>
            <person name="Sieber C.M."/>
            <person name="Letourneur Q."/>
            <person name="Ghozlane A."/>
            <person name="Andersen G.L."/>
            <person name="Li W.J."/>
            <person name="Hallam S.J."/>
            <person name="Muyzer G."/>
            <person name="de Oliveira V.M."/>
            <person name="Inskeep W.P."/>
            <person name="Banfield J.F."/>
            <person name="Gribaldo S."/>
        </authorList>
    </citation>
    <scope>NUCLEOTIDE SEQUENCE [LARGE SCALE GENOMIC DNA]</scope>
    <source>
        <strain evidence="5">NM4</strain>
    </source>
</reference>
<dbReference type="AlphaFoldDB" id="A0A3R9QXZ5"/>
<dbReference type="SUPFAM" id="SSF52540">
    <property type="entry name" value="P-loop containing nucleoside triphosphate hydrolases"/>
    <property type="match status" value="1"/>
</dbReference>
<dbReference type="InterPro" id="IPR041623">
    <property type="entry name" value="NOG1_N"/>
</dbReference>
<keyword evidence="6" id="KW-1185">Reference proteome</keyword>
<dbReference type="Proteomes" id="UP000316217">
    <property type="component" value="Unassembled WGS sequence"/>
</dbReference>
<dbReference type="PROSITE" id="PS51710">
    <property type="entry name" value="G_OBG"/>
    <property type="match status" value="1"/>
</dbReference>
<dbReference type="PANTHER" id="PTHR45759">
    <property type="entry name" value="NUCLEOLAR GTP-BINDING PROTEIN 1"/>
    <property type="match status" value="1"/>
</dbReference>
<evidence type="ECO:0000313" key="5">
    <source>
        <dbReference type="EMBL" id="RZN61436.1"/>
    </source>
</evidence>
<keyword evidence="2" id="KW-0342">GTP-binding</keyword>
<name>A0A3R9QXZ5_9CREN</name>
<comment type="caution">
    <text evidence="4">The sequence shown here is derived from an EMBL/GenBank/DDBJ whole genome shotgun (WGS) entry which is preliminary data.</text>
</comment>
<dbReference type="Pfam" id="PF17835">
    <property type="entry name" value="NOG1_N"/>
    <property type="match status" value="1"/>
</dbReference>
<dbReference type="Pfam" id="PF06858">
    <property type="entry name" value="NOG1"/>
    <property type="match status" value="1"/>
</dbReference>
<dbReference type="NCBIfam" id="TIGR00231">
    <property type="entry name" value="small_GTP"/>
    <property type="match status" value="1"/>
</dbReference>
<dbReference type="Gene3D" id="1.20.120.1190">
    <property type="match status" value="1"/>
</dbReference>
<evidence type="ECO:0000313" key="6">
    <source>
        <dbReference type="Proteomes" id="UP000277582"/>
    </source>
</evidence>
<dbReference type="InterPro" id="IPR005225">
    <property type="entry name" value="Small_GTP-bd"/>
</dbReference>
<keyword evidence="1" id="KW-0547">Nucleotide-binding</keyword>